<evidence type="ECO:0000256" key="1">
    <source>
        <dbReference type="SAM" id="Coils"/>
    </source>
</evidence>
<feature type="domain" description="Cytochrome C Planctomycete-type" evidence="5">
    <location>
        <begin position="42"/>
        <end position="99"/>
    </location>
</feature>
<sequence>MPRFLIAWILAVGTVASVSAAGLSPQEKFFEREVRPLLIERCHECHGDSLQESDLRLDSLEAVLQGGISGPAAIAGNVDESLLLRAVLGKGVEQMPPDEPLEAEQIAVLRRWIRMGMPWTPKNDATDRSGMKPEIALGDQEAIGRAAKNHWAFQPVADVAPPTPVPPPDGTFASWGRNPIDAFIWRKLQQHRLHPSRPADRATLLRRLSFDIVGLPPTADEIDYFREDSRPDSVVVAEAIERLLASEHYGERWARYWLDVARYADTRDWQAQADLRYPFAYTYRDYVIRSLNDDKPYDQFIREQIAADFFTDDPDAPELAALGFLTVGPRFRNNRLEQAADKIDVVCRGVMGLTVACARCHDHKYDPVPIEDYYSLYGVFASSEIPDKLPQLRDDQFDRKLRAEFQQALSAKKQELADYQQQLRREAVETLTSDLPIYLEGFYRLSVAKSQQVRGVIDKLELSETAITPLDRTLSRRLRDRSDQTHPVLGPWQQALSVDEKVFKKSIDRWLREWQSGDQVLPIVAQHLSADAPDSRHALVQSYAKLFEQALSAWQEWKQEQPNGQRLPDDQLEQVRQVLMAEDGGWFDLDVDEVTAASRLFGKGRKILGDFEKAITEVKANHPGSPPRAMVIEDAEQIVNPFVLLRGEPNRRGDRVPRQFPAILAGDDRAPFVDGSGRRELAEAMTAPDNPLTSRVIVNRVWARYFGRGLATSLDDFGLRSDPPTHPELLDFLASQFVENGWSLKWLHRMITTSQTYAQSSQMRQPAFAADPENQWFWRQNRRRLDFEAMRDSMLAVSGQLDPQLGGRSVHLSEQPFTRRRTVYAYVDRVEMDPILRTFDFASPTSSAASRAETTIPQQALFSMNHPFVAQMARGIAEQVAAAERSLPGDQVSQGETGATSRQVIGLYRQVFGRQPSATEQQLAEAYLRQAASEPQSVNQTWSYGWGAAASDDGTDPTLHPLPFWTGKAYQPSEAFPDPVHRHARLTAAGGHPGIDEQHAVIRRWRAPADGIVRVTGSLRHSRENGDGVTAVVRHQSQDKRFHAQNREIKTVVPPIQVQKGQVIDLAVAPGPTTTADAFIWQAVILGIGGDLAGQRWESQQDFGPPPPPPLEPLAQLAQALLLTNEFLFVD</sequence>
<feature type="domain" description="DUF1553" evidence="4">
    <location>
        <begin position="677"/>
        <end position="928"/>
    </location>
</feature>
<comment type="caution">
    <text evidence="6">The sequence shown here is derived from an EMBL/GenBank/DDBJ whole genome shotgun (WGS) entry which is preliminary data.</text>
</comment>
<feature type="domain" description="DUF1549" evidence="3">
    <location>
        <begin position="179"/>
        <end position="383"/>
    </location>
</feature>
<dbReference type="PANTHER" id="PTHR35889">
    <property type="entry name" value="CYCLOINULO-OLIGOSACCHARIDE FRUCTANOTRANSFERASE-RELATED"/>
    <property type="match status" value="1"/>
</dbReference>
<name>A0A5M6DM09_9BACT</name>
<keyword evidence="7" id="KW-1185">Reference proteome</keyword>
<proteinExistence type="predicted"/>
<dbReference type="Proteomes" id="UP000324479">
    <property type="component" value="Unassembled WGS sequence"/>
</dbReference>
<evidence type="ECO:0000256" key="2">
    <source>
        <dbReference type="SAM" id="SignalP"/>
    </source>
</evidence>
<dbReference type="Pfam" id="PF07635">
    <property type="entry name" value="PSCyt1"/>
    <property type="match status" value="1"/>
</dbReference>
<dbReference type="RefSeq" id="WP_150074270.1">
    <property type="nucleotide sequence ID" value="NZ_VWOX01000001.1"/>
</dbReference>
<dbReference type="PANTHER" id="PTHR35889:SF3">
    <property type="entry name" value="F-BOX DOMAIN-CONTAINING PROTEIN"/>
    <property type="match status" value="1"/>
</dbReference>
<dbReference type="Pfam" id="PF07583">
    <property type="entry name" value="PSCyt2"/>
    <property type="match status" value="1"/>
</dbReference>
<feature type="coiled-coil region" evidence="1">
    <location>
        <begin position="402"/>
        <end position="429"/>
    </location>
</feature>
<evidence type="ECO:0000313" key="7">
    <source>
        <dbReference type="Proteomes" id="UP000324479"/>
    </source>
</evidence>
<organism evidence="6 7">
    <name type="scientific">Roseiconus nitratireducens</name>
    <dbReference type="NCBI Taxonomy" id="2605748"/>
    <lineage>
        <taxon>Bacteria</taxon>
        <taxon>Pseudomonadati</taxon>
        <taxon>Planctomycetota</taxon>
        <taxon>Planctomycetia</taxon>
        <taxon>Pirellulales</taxon>
        <taxon>Pirellulaceae</taxon>
        <taxon>Roseiconus</taxon>
    </lineage>
</organism>
<evidence type="ECO:0000259" key="3">
    <source>
        <dbReference type="Pfam" id="PF07583"/>
    </source>
</evidence>
<feature type="signal peptide" evidence="2">
    <location>
        <begin position="1"/>
        <end position="20"/>
    </location>
</feature>
<dbReference type="InterPro" id="IPR011444">
    <property type="entry name" value="DUF1549"/>
</dbReference>
<dbReference type="InterPro" id="IPR011429">
    <property type="entry name" value="Cyt_c_Planctomycete-type"/>
</dbReference>
<evidence type="ECO:0000259" key="4">
    <source>
        <dbReference type="Pfam" id="PF07587"/>
    </source>
</evidence>
<feature type="chain" id="PRO_5024450412" evidence="2">
    <location>
        <begin position="21"/>
        <end position="1131"/>
    </location>
</feature>
<keyword evidence="1" id="KW-0175">Coiled coil</keyword>
<protein>
    <submittedName>
        <fullName evidence="6">DUF1553 domain-containing protein</fullName>
    </submittedName>
</protein>
<reference evidence="6 7" key="1">
    <citation type="submission" date="2019-08" db="EMBL/GenBank/DDBJ databases">
        <authorList>
            <person name="Dhanesh K."/>
            <person name="Kumar G."/>
            <person name="Sasikala C."/>
            <person name="Venkata Ramana C."/>
        </authorList>
    </citation>
    <scope>NUCLEOTIDE SEQUENCE [LARGE SCALE GENOMIC DNA]</scope>
    <source>
        <strain evidence="6 7">JC645</strain>
    </source>
</reference>
<dbReference type="EMBL" id="VWOX01000001">
    <property type="protein sequence ID" value="KAA5547160.1"/>
    <property type="molecule type" value="Genomic_DNA"/>
</dbReference>
<accession>A0A5M6DM09</accession>
<keyword evidence="2" id="KW-0732">Signal</keyword>
<dbReference type="AlphaFoldDB" id="A0A5M6DM09"/>
<evidence type="ECO:0000313" key="6">
    <source>
        <dbReference type="EMBL" id="KAA5547160.1"/>
    </source>
</evidence>
<evidence type="ECO:0000259" key="5">
    <source>
        <dbReference type="Pfam" id="PF07635"/>
    </source>
</evidence>
<dbReference type="Pfam" id="PF07587">
    <property type="entry name" value="PSD1"/>
    <property type="match status" value="1"/>
</dbReference>
<gene>
    <name evidence="6" type="ORF">FYK55_01755</name>
</gene>
<dbReference type="InterPro" id="IPR022655">
    <property type="entry name" value="DUF1553"/>
</dbReference>